<feature type="domain" description="NADP-dependent oxidoreductase" evidence="2">
    <location>
        <begin position="33"/>
        <end position="303"/>
    </location>
</feature>
<dbReference type="GO" id="GO:0005737">
    <property type="term" value="C:cytoplasm"/>
    <property type="evidence" value="ECO:0007669"/>
    <property type="project" value="TreeGrafter"/>
</dbReference>
<dbReference type="Pfam" id="PF00248">
    <property type="entry name" value="Aldo_ket_red"/>
    <property type="match status" value="1"/>
</dbReference>
<keyword evidence="1" id="KW-0560">Oxidoreductase</keyword>
<dbReference type="SUPFAM" id="SSF51430">
    <property type="entry name" value="NAD(P)-linked oxidoreductase"/>
    <property type="match status" value="1"/>
</dbReference>
<reference evidence="3 4" key="1">
    <citation type="submission" date="2017-11" db="EMBL/GenBank/DDBJ databases">
        <title>Draft genome of actinobacteria isolated from guarana (Paullinia cupana (Mart.) Ducke.</title>
        <authorList>
            <person name="Siqueira K.A."/>
            <person name="Liotti R.G."/>
            <person name="Mendes T.A.O."/>
            <person name="Soares M.A."/>
        </authorList>
    </citation>
    <scope>NUCLEOTIDE SEQUENCE [LARGE SCALE GENOMIC DNA]</scope>
    <source>
        <strain evidence="3 4">193</strain>
    </source>
</reference>
<dbReference type="EMBL" id="PENI01000034">
    <property type="protein sequence ID" value="RMB81118.1"/>
    <property type="molecule type" value="Genomic_DNA"/>
</dbReference>
<sequence>MTAQSNSPGEPSYADTACPDGAGLMAGRTVARVGYGAMQLRDLRDDRDAAVALLRRAVELGVNHVDTAQIYGAGFVNELISEAIGPDDGVTVVSKVGADPDPGGPHPIRIAQRPEELVASVDANLAGLGLDQIPVVNLRRPGTHSPVPVEENQIVDLDDQLAVMIALREEGKIGAIGLSGVTLDELRRALPAGIACVQNAYSLVSRGDEDMLHLCTRAGIAWVPYFPLGGALPGHPKVTDDPAVLAAAEALGCTPAQVGLAWLLHHAPNVLLIPGTTSPGHLEENLAAGTLTFDAATLAMLDTIPSHTPA</sequence>
<evidence type="ECO:0000313" key="3">
    <source>
        <dbReference type="EMBL" id="RMB81118.1"/>
    </source>
</evidence>
<dbReference type="InterPro" id="IPR036812">
    <property type="entry name" value="NAD(P)_OxRdtase_dom_sf"/>
</dbReference>
<evidence type="ECO:0000256" key="1">
    <source>
        <dbReference type="ARBA" id="ARBA00023002"/>
    </source>
</evidence>
<evidence type="ECO:0000259" key="2">
    <source>
        <dbReference type="Pfam" id="PF00248"/>
    </source>
</evidence>
<comment type="caution">
    <text evidence="3">The sequence shown here is derived from an EMBL/GenBank/DDBJ whole genome shotgun (WGS) entry which is preliminary data.</text>
</comment>
<organism evidence="3 4">
    <name type="scientific">Streptomyces shenzhenensis</name>
    <dbReference type="NCBI Taxonomy" id="943815"/>
    <lineage>
        <taxon>Bacteria</taxon>
        <taxon>Bacillati</taxon>
        <taxon>Actinomycetota</taxon>
        <taxon>Actinomycetes</taxon>
        <taxon>Kitasatosporales</taxon>
        <taxon>Streptomycetaceae</taxon>
        <taxon>Streptomyces</taxon>
    </lineage>
</organism>
<dbReference type="GO" id="GO:0016491">
    <property type="term" value="F:oxidoreductase activity"/>
    <property type="evidence" value="ECO:0007669"/>
    <property type="project" value="UniProtKB-KW"/>
</dbReference>
<dbReference type="PANTHER" id="PTHR43625:SF40">
    <property type="entry name" value="ALDO-KETO REDUCTASE YAKC [NADP(+)]"/>
    <property type="match status" value="1"/>
</dbReference>
<dbReference type="InterPro" id="IPR023210">
    <property type="entry name" value="NADP_OxRdtase_dom"/>
</dbReference>
<dbReference type="RefSeq" id="WP_121894108.1">
    <property type="nucleotide sequence ID" value="NZ_PENI01000034.1"/>
</dbReference>
<accession>A0A3M0HY69</accession>
<dbReference type="InterPro" id="IPR020471">
    <property type="entry name" value="AKR"/>
</dbReference>
<dbReference type="CDD" id="cd19088">
    <property type="entry name" value="AKR_AKR13B1"/>
    <property type="match status" value="1"/>
</dbReference>
<evidence type="ECO:0000313" key="4">
    <source>
        <dbReference type="Proteomes" id="UP000270471"/>
    </source>
</evidence>
<gene>
    <name evidence="3" type="ORF">CTZ28_36680</name>
</gene>
<keyword evidence="4" id="KW-1185">Reference proteome</keyword>
<dbReference type="OrthoDB" id="9768793at2"/>
<dbReference type="InterPro" id="IPR050791">
    <property type="entry name" value="Aldo-Keto_reductase"/>
</dbReference>
<dbReference type="PANTHER" id="PTHR43625">
    <property type="entry name" value="AFLATOXIN B1 ALDEHYDE REDUCTASE"/>
    <property type="match status" value="1"/>
</dbReference>
<proteinExistence type="predicted"/>
<dbReference type="PRINTS" id="PR00069">
    <property type="entry name" value="ALDKETRDTASE"/>
</dbReference>
<dbReference type="AlphaFoldDB" id="A0A3M0HY69"/>
<dbReference type="Gene3D" id="3.20.20.100">
    <property type="entry name" value="NADP-dependent oxidoreductase domain"/>
    <property type="match status" value="1"/>
</dbReference>
<dbReference type="Proteomes" id="UP000270471">
    <property type="component" value="Unassembled WGS sequence"/>
</dbReference>
<name>A0A3M0HY69_9ACTN</name>
<protein>
    <submittedName>
        <fullName evidence="3">Aldo/keto reductase</fullName>
    </submittedName>
</protein>